<feature type="transmembrane region" description="Helical" evidence="6">
    <location>
        <begin position="69"/>
        <end position="95"/>
    </location>
</feature>
<dbReference type="RefSeq" id="WP_199463073.1">
    <property type="nucleotide sequence ID" value="NZ_JAEMUH010000011.1"/>
</dbReference>
<protein>
    <submittedName>
        <fullName evidence="8">Type II secretion system F family protein</fullName>
    </submittedName>
</protein>
<evidence type="ECO:0000313" key="8">
    <source>
        <dbReference type="EMBL" id="MBJ7551482.1"/>
    </source>
</evidence>
<keyword evidence="9" id="KW-1185">Reference proteome</keyword>
<dbReference type="Pfam" id="PF00482">
    <property type="entry name" value="T2SSF"/>
    <property type="match status" value="1"/>
</dbReference>
<feature type="transmembrane region" description="Helical" evidence="6">
    <location>
        <begin position="6"/>
        <end position="23"/>
    </location>
</feature>
<organism evidence="8 9">
    <name type="scientific">Marinomonas ostreistagni</name>
    <dbReference type="NCBI Taxonomy" id="359209"/>
    <lineage>
        <taxon>Bacteria</taxon>
        <taxon>Pseudomonadati</taxon>
        <taxon>Pseudomonadota</taxon>
        <taxon>Gammaproteobacteria</taxon>
        <taxon>Oceanospirillales</taxon>
        <taxon>Oceanospirillaceae</taxon>
        <taxon>Marinomonas</taxon>
    </lineage>
</organism>
<keyword evidence="5 6" id="KW-0472">Membrane</keyword>
<sequence>MLGFFAFLTLLGLVGYFYFSHQLKRSKHIDYLNEYSRSEMPKLSKSSQQVVDLKSLSGRTFFDKLKNRWLNLLNLLGKQGTLKLTLFYVVLALVAKLFNDNFVQSNYYLILAAFLVFGSFVGYTWLQSKQHKSFEEVFPVALNMLTSAVSAGESITQAISYVGESLDGRVADEFRIMGKRLQLGEAPEEVFRKACVRFPYPTFYFFVITIQANMERGGQLKDIIQRLNRLMFNIRAIEKKKYALTSEARTSAKIVGAIPFIFLIMMRFLSPENFDFVMNDSEGRKLLYYMLSSEAIGIAIIWGLMKSVR</sequence>
<reference evidence="8 9" key="1">
    <citation type="submission" date="2020-12" db="EMBL/GenBank/DDBJ databases">
        <title>Comparative genome analysis of fungal antagonists Marinomonas ostreistagni 398 and M. spartinae 468.</title>
        <authorList>
            <person name="Fields J.L."/>
            <person name="Mavrodi O.V."/>
            <person name="Biber P.D."/>
            <person name="Indest K.J."/>
            <person name="Mavrodi D.V."/>
        </authorList>
    </citation>
    <scope>NUCLEOTIDE SEQUENCE [LARGE SCALE GENOMIC DNA]</scope>
    <source>
        <strain evidence="8 9">USM7</strain>
    </source>
</reference>
<evidence type="ECO:0000256" key="1">
    <source>
        <dbReference type="ARBA" id="ARBA00004651"/>
    </source>
</evidence>
<feature type="transmembrane region" description="Helical" evidence="6">
    <location>
        <begin position="107"/>
        <end position="126"/>
    </location>
</feature>
<keyword evidence="2" id="KW-1003">Cell membrane</keyword>
<gene>
    <name evidence="8" type="ORF">JHD44_12380</name>
</gene>
<evidence type="ECO:0000256" key="4">
    <source>
        <dbReference type="ARBA" id="ARBA00022989"/>
    </source>
</evidence>
<proteinExistence type="predicted"/>
<keyword evidence="3 6" id="KW-0812">Transmembrane</keyword>
<name>A0ABS0ZCY8_9GAMM</name>
<feature type="transmembrane region" description="Helical" evidence="6">
    <location>
        <begin position="250"/>
        <end position="266"/>
    </location>
</feature>
<dbReference type="PANTHER" id="PTHR35007:SF2">
    <property type="entry name" value="PILUS ASSEMBLE PROTEIN"/>
    <property type="match status" value="1"/>
</dbReference>
<dbReference type="InterPro" id="IPR018076">
    <property type="entry name" value="T2SS_GspF_dom"/>
</dbReference>
<evidence type="ECO:0000256" key="2">
    <source>
        <dbReference type="ARBA" id="ARBA00022475"/>
    </source>
</evidence>
<dbReference type="EMBL" id="JAEMUH010000011">
    <property type="protein sequence ID" value="MBJ7551482.1"/>
    <property type="molecule type" value="Genomic_DNA"/>
</dbReference>
<keyword evidence="4 6" id="KW-1133">Transmembrane helix</keyword>
<evidence type="ECO:0000313" key="9">
    <source>
        <dbReference type="Proteomes" id="UP000598488"/>
    </source>
</evidence>
<evidence type="ECO:0000259" key="7">
    <source>
        <dbReference type="Pfam" id="PF00482"/>
    </source>
</evidence>
<evidence type="ECO:0000256" key="5">
    <source>
        <dbReference type="ARBA" id="ARBA00023136"/>
    </source>
</evidence>
<feature type="transmembrane region" description="Helical" evidence="6">
    <location>
        <begin position="286"/>
        <end position="305"/>
    </location>
</feature>
<dbReference type="Proteomes" id="UP000598488">
    <property type="component" value="Unassembled WGS sequence"/>
</dbReference>
<evidence type="ECO:0000256" key="6">
    <source>
        <dbReference type="SAM" id="Phobius"/>
    </source>
</evidence>
<comment type="subcellular location">
    <subcellularLocation>
        <location evidence="1">Cell membrane</location>
        <topology evidence="1">Multi-pass membrane protein</topology>
    </subcellularLocation>
</comment>
<comment type="caution">
    <text evidence="8">The sequence shown here is derived from an EMBL/GenBank/DDBJ whole genome shotgun (WGS) entry which is preliminary data.</text>
</comment>
<evidence type="ECO:0000256" key="3">
    <source>
        <dbReference type="ARBA" id="ARBA00022692"/>
    </source>
</evidence>
<feature type="domain" description="Type II secretion system protein GspF" evidence="7">
    <location>
        <begin position="142"/>
        <end position="266"/>
    </location>
</feature>
<dbReference type="PANTHER" id="PTHR35007">
    <property type="entry name" value="INTEGRAL MEMBRANE PROTEIN-RELATED"/>
    <property type="match status" value="1"/>
</dbReference>
<accession>A0ABS0ZCY8</accession>